<evidence type="ECO:0000256" key="9">
    <source>
        <dbReference type="ARBA" id="ARBA00023004"/>
    </source>
</evidence>
<dbReference type="InterPro" id="IPR036909">
    <property type="entry name" value="Cyt_c-like_dom_sf"/>
</dbReference>
<evidence type="ECO:0000256" key="1">
    <source>
        <dbReference type="ARBA" id="ARBA00004418"/>
    </source>
</evidence>
<dbReference type="GO" id="GO:0042597">
    <property type="term" value="C:periplasmic space"/>
    <property type="evidence" value="ECO:0007669"/>
    <property type="project" value="UniProtKB-SubCell"/>
</dbReference>
<comment type="caution">
    <text evidence="17">The sequence shown here is derived from an EMBL/GenBank/DDBJ whole genome shotgun (WGS) entry which is preliminary data.</text>
</comment>
<dbReference type="Proteomes" id="UP000692896">
    <property type="component" value="Unassembled WGS sequence"/>
</dbReference>
<dbReference type="InterPro" id="IPR009056">
    <property type="entry name" value="Cyt_c-like_dom"/>
</dbReference>
<evidence type="ECO:0000259" key="16">
    <source>
        <dbReference type="PROSITE" id="PS51007"/>
    </source>
</evidence>
<name>A0A944DYE0_PSEFL</name>
<evidence type="ECO:0000256" key="12">
    <source>
        <dbReference type="ARBA" id="ARBA00068324"/>
    </source>
</evidence>
<protein>
    <recommendedName>
        <fullName evidence="12">Thiosulfate dehydrogenase</fullName>
        <ecNumber evidence="11">1.8.2.2</ecNumber>
    </recommendedName>
    <alternativeName>
        <fullName evidence="13">Tetrathionate synthase</fullName>
    </alternativeName>
</protein>
<keyword evidence="6" id="KW-0677">Repeat</keyword>
<evidence type="ECO:0000313" key="17">
    <source>
        <dbReference type="EMBL" id="MBT2329211.1"/>
    </source>
</evidence>
<feature type="domain" description="Cytochrome c" evidence="16">
    <location>
        <begin position="178"/>
        <end position="263"/>
    </location>
</feature>
<dbReference type="GO" id="GO:0046872">
    <property type="term" value="F:metal ion binding"/>
    <property type="evidence" value="ECO:0007669"/>
    <property type="project" value="UniProtKB-KW"/>
</dbReference>
<keyword evidence="9 14" id="KW-0408">Iron</keyword>
<dbReference type="PANTHER" id="PTHR35008:SF9">
    <property type="entry name" value="CYTOCHROME C DOMAIN-CONTAINING PROTEIN"/>
    <property type="match status" value="1"/>
</dbReference>
<evidence type="ECO:0000313" key="18">
    <source>
        <dbReference type="Proteomes" id="UP000692896"/>
    </source>
</evidence>
<dbReference type="GO" id="GO:0009055">
    <property type="term" value="F:electron transfer activity"/>
    <property type="evidence" value="ECO:0007669"/>
    <property type="project" value="InterPro"/>
</dbReference>
<evidence type="ECO:0000256" key="6">
    <source>
        <dbReference type="ARBA" id="ARBA00022737"/>
    </source>
</evidence>
<dbReference type="FunFam" id="1.10.760.10:FF:000039">
    <property type="entry name" value="Thiosulfate dehydrogenase"/>
    <property type="match status" value="1"/>
</dbReference>
<dbReference type="Pfam" id="PF21342">
    <property type="entry name" value="SoxA-TsdA_cyt-c"/>
    <property type="match status" value="1"/>
</dbReference>
<dbReference type="FunFam" id="1.10.760.10:FF:000036">
    <property type="entry name" value="Thiosulfate dehydrogenase"/>
    <property type="match status" value="1"/>
</dbReference>
<evidence type="ECO:0000256" key="5">
    <source>
        <dbReference type="ARBA" id="ARBA00022729"/>
    </source>
</evidence>
<accession>A0A944DYE0</accession>
<dbReference type="AlphaFoldDB" id="A0A944DYE0"/>
<dbReference type="GO" id="GO:0050338">
    <property type="term" value="F:thiosulfate dehydrogenase activity"/>
    <property type="evidence" value="ECO:0007669"/>
    <property type="project" value="UniProtKB-EC"/>
</dbReference>
<dbReference type="Pfam" id="PF13442">
    <property type="entry name" value="Cytochrome_CBB3"/>
    <property type="match status" value="1"/>
</dbReference>
<sequence>MKSFIAALISCNMISMVCATEAVDSSVPAERPGTPQAAVTTFTSPAEDTLPDNAFGQLVQQGHAIFVATKANAPEFVGNGLSCTNCHLEQGRKADSAPLWGAYPMYPAYRKKNNKVNTYAERIQGCFQFSMNGKPPPADSQVIAALTAYSYWLATGAPTGQALPGRSYPEVPEPVAGFDLVKGKAIYAAQCAVCHANDGQGQKAGGEYVFPPLWGKDSFNWGAGMHRINTAAGFIKSNMPLGKGGTLSADEAWHVAAYMNSHERPKDPRMIAGSVEQTRLKFHADDGVNLYGQEVNGVILGRGTQ</sequence>
<keyword evidence="5 15" id="KW-0732">Signal</keyword>
<evidence type="ECO:0000256" key="14">
    <source>
        <dbReference type="PROSITE-ProRule" id="PRU00433"/>
    </source>
</evidence>
<dbReference type="EC" id="1.8.2.2" evidence="11"/>
<evidence type="ECO:0000256" key="4">
    <source>
        <dbReference type="ARBA" id="ARBA00022723"/>
    </source>
</evidence>
<evidence type="ECO:0000256" key="11">
    <source>
        <dbReference type="ARBA" id="ARBA00066701"/>
    </source>
</evidence>
<feature type="signal peptide" evidence="15">
    <location>
        <begin position="1"/>
        <end position="19"/>
    </location>
</feature>
<dbReference type="EMBL" id="JAGGOB010000021">
    <property type="protein sequence ID" value="MBT2329211.1"/>
    <property type="molecule type" value="Genomic_DNA"/>
</dbReference>
<dbReference type="Gene3D" id="1.10.760.10">
    <property type="entry name" value="Cytochrome c-like domain"/>
    <property type="match status" value="2"/>
</dbReference>
<evidence type="ECO:0000256" key="15">
    <source>
        <dbReference type="SAM" id="SignalP"/>
    </source>
</evidence>
<organism evidence="17 18">
    <name type="scientific">Pseudomonas fluorescens</name>
    <dbReference type="NCBI Taxonomy" id="294"/>
    <lineage>
        <taxon>Bacteria</taxon>
        <taxon>Pseudomonadati</taxon>
        <taxon>Pseudomonadota</taxon>
        <taxon>Gammaproteobacteria</taxon>
        <taxon>Pseudomonadales</taxon>
        <taxon>Pseudomonadaceae</taxon>
        <taxon>Pseudomonas</taxon>
    </lineage>
</organism>
<keyword evidence="7" id="KW-0574">Periplasm</keyword>
<dbReference type="InterPro" id="IPR051459">
    <property type="entry name" value="Cytochrome_c-type_DH"/>
</dbReference>
<evidence type="ECO:0000256" key="2">
    <source>
        <dbReference type="ARBA" id="ARBA00011245"/>
    </source>
</evidence>
<evidence type="ECO:0000256" key="8">
    <source>
        <dbReference type="ARBA" id="ARBA00023002"/>
    </source>
</evidence>
<dbReference type="PROSITE" id="PS51007">
    <property type="entry name" value="CYTC"/>
    <property type="match status" value="1"/>
</dbReference>
<keyword evidence="8" id="KW-0560">Oxidoreductase</keyword>
<gene>
    <name evidence="17" type="ORF">J7E47_10820</name>
</gene>
<dbReference type="RefSeq" id="WP_214912083.1">
    <property type="nucleotide sequence ID" value="NZ_JAGGNX010000014.1"/>
</dbReference>
<evidence type="ECO:0000256" key="7">
    <source>
        <dbReference type="ARBA" id="ARBA00022764"/>
    </source>
</evidence>
<comment type="subcellular location">
    <subcellularLocation>
        <location evidence="1">Periplasm</location>
    </subcellularLocation>
</comment>
<feature type="chain" id="PRO_5037397162" description="Thiosulfate dehydrogenase" evidence="15">
    <location>
        <begin position="20"/>
        <end position="305"/>
    </location>
</feature>
<keyword evidence="4 14" id="KW-0479">Metal-binding</keyword>
<comment type="subunit">
    <text evidence="2">Monomer.</text>
</comment>
<comment type="catalytic activity">
    <reaction evidence="10">
        <text>2 thiosulfate + 2 Fe(III)-[cytochrome c] = tetrathionate + 2 Fe(II)-[cytochrome c] + 2 H(+)</text>
        <dbReference type="Rhea" id="RHEA:20549"/>
        <dbReference type="Rhea" id="RHEA-COMP:10350"/>
        <dbReference type="Rhea" id="RHEA-COMP:14399"/>
        <dbReference type="ChEBI" id="CHEBI:15226"/>
        <dbReference type="ChEBI" id="CHEBI:15378"/>
        <dbReference type="ChEBI" id="CHEBI:29033"/>
        <dbReference type="ChEBI" id="CHEBI:29034"/>
        <dbReference type="ChEBI" id="CHEBI:33542"/>
        <dbReference type="EC" id="1.8.2.2"/>
    </reaction>
</comment>
<proteinExistence type="predicted"/>
<evidence type="ECO:0000256" key="3">
    <source>
        <dbReference type="ARBA" id="ARBA00022617"/>
    </source>
</evidence>
<reference evidence="17" key="1">
    <citation type="submission" date="2021-03" db="EMBL/GenBank/DDBJ databases">
        <title>Genomic analysis provides insights into the functional capacity of soil bacteria communities inhabiting an altitudinal gradient in the Atacama Desert.</title>
        <authorList>
            <person name="Gonzalez M."/>
            <person name="Maldonado J."/>
            <person name="Maza F."/>
            <person name="Hodar C."/>
            <person name="Cortes M."/>
            <person name="Palma R."/>
            <person name="Andreani C."/>
            <person name="Gaete A."/>
            <person name="Vasquez-Dean J."/>
            <person name="Acuna V."/>
            <person name="Aguado M."/>
            <person name="Mandakovic D."/>
            <person name="Latorre M."/>
            <person name="Orellana A."/>
            <person name="Gutierrez R."/>
            <person name="Montecino M."/>
            <person name="Allende M."/>
            <person name="Maass A."/>
            <person name="Cambiazo V."/>
        </authorList>
    </citation>
    <scope>NUCLEOTIDE SEQUENCE</scope>
    <source>
        <strain evidence="17">ISL-25</strain>
    </source>
</reference>
<dbReference type="PANTHER" id="PTHR35008">
    <property type="entry name" value="BLL4482 PROTEIN-RELATED"/>
    <property type="match status" value="1"/>
</dbReference>
<dbReference type="GO" id="GO:0020037">
    <property type="term" value="F:heme binding"/>
    <property type="evidence" value="ECO:0007669"/>
    <property type="project" value="InterPro"/>
</dbReference>
<evidence type="ECO:0000256" key="13">
    <source>
        <dbReference type="ARBA" id="ARBA00077865"/>
    </source>
</evidence>
<evidence type="ECO:0000256" key="10">
    <source>
        <dbReference type="ARBA" id="ARBA00050691"/>
    </source>
</evidence>
<dbReference type="SUPFAM" id="SSF46626">
    <property type="entry name" value="Cytochrome c"/>
    <property type="match status" value="2"/>
</dbReference>
<keyword evidence="3 14" id="KW-0349">Heme</keyword>